<evidence type="ECO:0000313" key="2">
    <source>
        <dbReference type="Proteomes" id="UP000241769"/>
    </source>
</evidence>
<accession>A0A2P6MNX1</accession>
<dbReference type="EMBL" id="MDYQ01000613">
    <property type="protein sequence ID" value="PRP73419.1"/>
    <property type="molecule type" value="Genomic_DNA"/>
</dbReference>
<dbReference type="AlphaFoldDB" id="A0A2P6MNX1"/>
<organism evidence="1 2">
    <name type="scientific">Planoprotostelium fungivorum</name>
    <dbReference type="NCBI Taxonomy" id="1890364"/>
    <lineage>
        <taxon>Eukaryota</taxon>
        <taxon>Amoebozoa</taxon>
        <taxon>Evosea</taxon>
        <taxon>Variosea</taxon>
        <taxon>Cavosteliida</taxon>
        <taxon>Cavosteliaceae</taxon>
        <taxon>Planoprotostelium</taxon>
    </lineage>
</organism>
<dbReference type="Proteomes" id="UP000241769">
    <property type="component" value="Unassembled WGS sequence"/>
</dbReference>
<comment type="caution">
    <text evidence="1">The sequence shown here is derived from an EMBL/GenBank/DDBJ whole genome shotgun (WGS) entry which is preliminary data.</text>
</comment>
<keyword evidence="2" id="KW-1185">Reference proteome</keyword>
<proteinExistence type="predicted"/>
<name>A0A2P6MNX1_9EUKA</name>
<gene>
    <name evidence="1" type="ORF">PROFUN_09649</name>
</gene>
<dbReference type="InParanoid" id="A0A2P6MNX1"/>
<evidence type="ECO:0000313" key="1">
    <source>
        <dbReference type="EMBL" id="PRP73419.1"/>
    </source>
</evidence>
<sequence length="121" mass="13881">MSRTFSVFTLVKHFFTGAKEEKQEGQRTCTTTTDTEDAMHNQMKKVLLTLLQERSAEKHIDLEDRKYCDGKTFIFDPREAANDCQFPMKRSLMSVSQSGIVARSVISDWYHSVNVIEPTAI</sequence>
<protein>
    <submittedName>
        <fullName evidence="1">Uncharacterized protein</fullName>
    </submittedName>
</protein>
<reference evidence="1 2" key="1">
    <citation type="journal article" date="2018" name="Genome Biol. Evol.">
        <title>Multiple Roots of Fruiting Body Formation in Amoebozoa.</title>
        <authorList>
            <person name="Hillmann F."/>
            <person name="Forbes G."/>
            <person name="Novohradska S."/>
            <person name="Ferling I."/>
            <person name="Riege K."/>
            <person name="Groth M."/>
            <person name="Westermann M."/>
            <person name="Marz M."/>
            <person name="Spaller T."/>
            <person name="Winckler T."/>
            <person name="Schaap P."/>
            <person name="Glockner G."/>
        </authorList>
    </citation>
    <scope>NUCLEOTIDE SEQUENCE [LARGE SCALE GENOMIC DNA]</scope>
    <source>
        <strain evidence="1 2">Jena</strain>
    </source>
</reference>